<gene>
    <name evidence="2" type="ORF">GCM10007907_16640</name>
</gene>
<sequence length="75" mass="8398">MNRKKGGFPEISNPNRGVKAPTGKKGPELGLAKQQQHHNRPEYAQQTQLQSGFIMQGIDRKEAKRMAKAKIKEGQ</sequence>
<evidence type="ECO:0000256" key="1">
    <source>
        <dbReference type="SAM" id="MobiDB-lite"/>
    </source>
</evidence>
<reference evidence="3" key="1">
    <citation type="journal article" date="2019" name="Int. J. Syst. Evol. Microbiol.">
        <title>The Global Catalogue of Microorganisms (GCM) 10K type strain sequencing project: providing services to taxonomists for standard genome sequencing and annotation.</title>
        <authorList>
            <consortium name="The Broad Institute Genomics Platform"/>
            <consortium name="The Broad Institute Genome Sequencing Center for Infectious Disease"/>
            <person name="Wu L."/>
            <person name="Ma J."/>
        </authorList>
    </citation>
    <scope>NUCLEOTIDE SEQUENCE [LARGE SCALE GENOMIC DNA]</scope>
    <source>
        <strain evidence="3">NBRC 110044</strain>
    </source>
</reference>
<name>A0ABQ5YG28_9NEIS</name>
<dbReference type="Proteomes" id="UP001156706">
    <property type="component" value="Unassembled WGS sequence"/>
</dbReference>
<feature type="region of interest" description="Disordered" evidence="1">
    <location>
        <begin position="1"/>
        <end position="51"/>
    </location>
</feature>
<proteinExistence type="predicted"/>
<comment type="caution">
    <text evidence="2">The sequence shown here is derived from an EMBL/GenBank/DDBJ whole genome shotgun (WGS) entry which is preliminary data.</text>
</comment>
<evidence type="ECO:0000313" key="2">
    <source>
        <dbReference type="EMBL" id="GLR12874.1"/>
    </source>
</evidence>
<dbReference type="RefSeq" id="WP_284196004.1">
    <property type="nucleotide sequence ID" value="NZ_BSOG01000002.1"/>
</dbReference>
<organism evidence="2 3">
    <name type="scientific">Chitinimonas prasina</name>
    <dbReference type="NCBI Taxonomy" id="1434937"/>
    <lineage>
        <taxon>Bacteria</taxon>
        <taxon>Pseudomonadati</taxon>
        <taxon>Pseudomonadota</taxon>
        <taxon>Betaproteobacteria</taxon>
        <taxon>Neisseriales</taxon>
        <taxon>Chitinibacteraceae</taxon>
        <taxon>Chitinimonas</taxon>
    </lineage>
</organism>
<protein>
    <submittedName>
        <fullName evidence="2">Uncharacterized protein</fullName>
    </submittedName>
</protein>
<accession>A0ABQ5YG28</accession>
<evidence type="ECO:0000313" key="3">
    <source>
        <dbReference type="Proteomes" id="UP001156706"/>
    </source>
</evidence>
<dbReference type="EMBL" id="BSOG01000002">
    <property type="protein sequence ID" value="GLR12874.1"/>
    <property type="molecule type" value="Genomic_DNA"/>
</dbReference>
<keyword evidence="3" id="KW-1185">Reference proteome</keyword>